<feature type="region of interest" description="Disordered" evidence="1">
    <location>
        <begin position="218"/>
        <end position="337"/>
    </location>
</feature>
<feature type="region of interest" description="Disordered" evidence="1">
    <location>
        <begin position="54"/>
        <end position="105"/>
    </location>
</feature>
<reference evidence="2 3" key="1">
    <citation type="journal article" date="2018" name="G3 (Bethesda)">
        <title>Phylogenetic and Phylogenomic Definition of Rhizopus Species.</title>
        <authorList>
            <person name="Gryganskyi A.P."/>
            <person name="Golan J."/>
            <person name="Dolatabadi S."/>
            <person name="Mondo S."/>
            <person name="Robb S."/>
            <person name="Idnurm A."/>
            <person name="Muszewska A."/>
            <person name="Steczkiewicz K."/>
            <person name="Masonjones S."/>
            <person name="Liao H.L."/>
            <person name="Gajdeczka M.T."/>
            <person name="Anike F."/>
            <person name="Vuek A."/>
            <person name="Anishchenko I.M."/>
            <person name="Voigt K."/>
            <person name="de Hoog G.S."/>
            <person name="Smith M.E."/>
            <person name="Heitman J."/>
            <person name="Vilgalys R."/>
            <person name="Stajich J.E."/>
        </authorList>
    </citation>
    <scope>NUCLEOTIDE SEQUENCE [LARGE SCALE GENOMIC DNA]</scope>
    <source>
        <strain evidence="2 3">LSU 92-RS-03</strain>
    </source>
</reference>
<name>A0A367KTY6_RHIST</name>
<accession>A0A367KTY6</accession>
<dbReference type="Proteomes" id="UP000253551">
    <property type="component" value="Unassembled WGS sequence"/>
</dbReference>
<feature type="compositionally biased region" description="Basic and acidic residues" evidence="1">
    <location>
        <begin position="130"/>
        <end position="147"/>
    </location>
</feature>
<feature type="compositionally biased region" description="Polar residues" evidence="1">
    <location>
        <begin position="80"/>
        <end position="101"/>
    </location>
</feature>
<dbReference type="OrthoDB" id="2272101at2759"/>
<protein>
    <submittedName>
        <fullName evidence="2">Uncharacterized protein</fullName>
    </submittedName>
</protein>
<feature type="non-terminal residue" evidence="2">
    <location>
        <position position="1"/>
    </location>
</feature>
<comment type="caution">
    <text evidence="2">The sequence shown here is derived from an EMBL/GenBank/DDBJ whole genome shotgun (WGS) entry which is preliminary data.</text>
</comment>
<keyword evidence="3" id="KW-1185">Reference proteome</keyword>
<evidence type="ECO:0000256" key="1">
    <source>
        <dbReference type="SAM" id="MobiDB-lite"/>
    </source>
</evidence>
<evidence type="ECO:0000313" key="3">
    <source>
        <dbReference type="Proteomes" id="UP000253551"/>
    </source>
</evidence>
<dbReference type="EMBL" id="PJQM01000332">
    <property type="protein sequence ID" value="RCI05664.1"/>
    <property type="molecule type" value="Genomic_DNA"/>
</dbReference>
<sequence>RSKRRILPKRSVIDVEFVSPKTHSLQDLLCTTQLPSQNDYTVINELFGMKEKDTIKTPLPPESLPRISIGRPTRNHLSSRKNLNTESSLTSHQHTQDTLAQDTKHSENIPVDNEQAIEALSIQNDSSVLDTEKDQIGKEEDTEKEARIDSHVEKDTSIDGGKEVCERGPIKECEEVVGKEVWLEDREERINEINEEKMNEINEEKMNEINEKINEINEEKINEINEEERNKIEEPSNKSDVQKASNDEDKEKLLDKEDNKEVQKRENNKKVLNKEDNKEVLNKKDSEDIPDKETAEKEMLERAVKIPTTKKRKNRSCESEESFMVPPKKLPKRSKPHTTLNMLKDSNSLYWVVDGKDHDPRKYAIGSIRRKQLKSRLHRPLVLKKIIQDDPWLIKNHPIK</sequence>
<proteinExistence type="predicted"/>
<feature type="region of interest" description="Disordered" evidence="1">
    <location>
        <begin position="128"/>
        <end position="147"/>
    </location>
</feature>
<evidence type="ECO:0000313" key="2">
    <source>
        <dbReference type="EMBL" id="RCI05664.1"/>
    </source>
</evidence>
<feature type="compositionally biased region" description="Basic and acidic residues" evidence="1">
    <location>
        <begin position="218"/>
        <end position="304"/>
    </location>
</feature>
<dbReference type="AlphaFoldDB" id="A0A367KTY6"/>
<gene>
    <name evidence="2" type="ORF">CU098_013507</name>
</gene>
<dbReference type="STRING" id="4846.A0A367KTY6"/>
<organism evidence="2 3">
    <name type="scientific">Rhizopus stolonifer</name>
    <name type="common">Rhizopus nigricans</name>
    <dbReference type="NCBI Taxonomy" id="4846"/>
    <lineage>
        <taxon>Eukaryota</taxon>
        <taxon>Fungi</taxon>
        <taxon>Fungi incertae sedis</taxon>
        <taxon>Mucoromycota</taxon>
        <taxon>Mucoromycotina</taxon>
        <taxon>Mucoromycetes</taxon>
        <taxon>Mucorales</taxon>
        <taxon>Mucorineae</taxon>
        <taxon>Rhizopodaceae</taxon>
        <taxon>Rhizopus</taxon>
    </lineage>
</organism>